<sequence>MDIVPETKTMPILKLPAVPLSNVLRNFNQLEIVDFSLASKKCQFIIKSIKFDKFHIGLGLQPKRDPILFYWDYYLYFEFSIDDLKKRSKYMNKGGTWSQLSNDENEMRFKYVTVWADYVCDLFRRDIAFLYLNSNESLQEISAITEWMNTRQTCLEYCEFSGDDTNCDTFDLFFEKMKFSIQNLCYDLRHTHEIRQFNCGILDLNGLFARSSTVNYPVNWITEEDIITSNCVTIVIGVCYFNENNLNRVLKGWIDGNNPRMTIFTLAVKRLDFEMLLDGIEFEEKDESLKRTFKSEYMAGKLMYEFEGGFDIRQKNGKLATIQQKKPYKNGEEQIFWFVMAVWPNNA</sequence>
<dbReference type="PANTHER" id="PTHR21503">
    <property type="entry name" value="F-BOX-CONTAINING HYPOTHETICAL PROTEIN C.ELEGANS"/>
    <property type="match status" value="1"/>
</dbReference>
<dbReference type="Proteomes" id="UP000483820">
    <property type="component" value="Chromosome IV"/>
</dbReference>
<proteinExistence type="predicted"/>
<dbReference type="EMBL" id="WUAV01000004">
    <property type="protein sequence ID" value="KAF1758094.1"/>
    <property type="molecule type" value="Genomic_DNA"/>
</dbReference>
<reference evidence="2 3" key="1">
    <citation type="submission" date="2019-12" db="EMBL/GenBank/DDBJ databases">
        <title>Chromosome-level assembly of the Caenorhabditis remanei genome.</title>
        <authorList>
            <person name="Teterina A.A."/>
            <person name="Willis J.H."/>
            <person name="Phillips P.C."/>
        </authorList>
    </citation>
    <scope>NUCLEOTIDE SEQUENCE [LARGE SCALE GENOMIC DNA]</scope>
    <source>
        <strain evidence="2 3">PX506</strain>
        <tissue evidence="2">Whole organism</tissue>
    </source>
</reference>
<dbReference type="InterPro" id="IPR012885">
    <property type="entry name" value="F-box_Sdz-33"/>
</dbReference>
<dbReference type="KEGG" id="crq:GCK72_014552"/>
<evidence type="ECO:0000259" key="1">
    <source>
        <dbReference type="Pfam" id="PF07735"/>
    </source>
</evidence>
<evidence type="ECO:0000313" key="2">
    <source>
        <dbReference type="EMBL" id="KAF1758094.1"/>
    </source>
</evidence>
<gene>
    <name evidence="2" type="ORF">GCK72_014552</name>
</gene>
<dbReference type="GeneID" id="9816841"/>
<accession>A0A6A5GTW2</accession>
<dbReference type="PANTHER" id="PTHR21503:SF8">
    <property type="entry name" value="F-BOX ASSOCIATED DOMAIN-CONTAINING PROTEIN-RELATED"/>
    <property type="match status" value="1"/>
</dbReference>
<protein>
    <recommendedName>
        <fullName evidence="1">Sdz-33 F-box domain-containing protein</fullName>
    </recommendedName>
</protein>
<dbReference type="RefSeq" id="XP_053585114.1">
    <property type="nucleotide sequence ID" value="XM_053730342.1"/>
</dbReference>
<name>A0A6A5GTW2_CAERE</name>
<organism evidence="2 3">
    <name type="scientific">Caenorhabditis remanei</name>
    <name type="common">Caenorhabditis vulgaris</name>
    <dbReference type="NCBI Taxonomy" id="31234"/>
    <lineage>
        <taxon>Eukaryota</taxon>
        <taxon>Metazoa</taxon>
        <taxon>Ecdysozoa</taxon>
        <taxon>Nematoda</taxon>
        <taxon>Chromadorea</taxon>
        <taxon>Rhabditida</taxon>
        <taxon>Rhabditina</taxon>
        <taxon>Rhabditomorpha</taxon>
        <taxon>Rhabditoidea</taxon>
        <taxon>Rhabditidae</taxon>
        <taxon>Peloderinae</taxon>
        <taxon>Caenorhabditis</taxon>
    </lineage>
</organism>
<evidence type="ECO:0000313" key="3">
    <source>
        <dbReference type="Proteomes" id="UP000483820"/>
    </source>
</evidence>
<dbReference type="AlphaFoldDB" id="A0A6A5GTW2"/>
<dbReference type="CTD" id="9816841"/>
<comment type="caution">
    <text evidence="2">The sequence shown here is derived from an EMBL/GenBank/DDBJ whole genome shotgun (WGS) entry which is preliminary data.</text>
</comment>
<dbReference type="Pfam" id="PF07735">
    <property type="entry name" value="FBA_2"/>
    <property type="match status" value="1"/>
</dbReference>
<feature type="domain" description="Sdz-33 F-box" evidence="1">
    <location>
        <begin position="217"/>
        <end position="264"/>
    </location>
</feature>